<evidence type="ECO:0000259" key="5">
    <source>
        <dbReference type="PROSITE" id="PS01031"/>
    </source>
</evidence>
<evidence type="ECO:0000256" key="1">
    <source>
        <dbReference type="PROSITE-ProRule" id="PRU00285"/>
    </source>
</evidence>
<accession>A0A8X8CRW5</accession>
<feature type="compositionally biased region" description="Basic and acidic residues" evidence="3">
    <location>
        <begin position="186"/>
        <end position="200"/>
    </location>
</feature>
<evidence type="ECO:0000313" key="7">
    <source>
        <dbReference type="Proteomes" id="UP000886885"/>
    </source>
</evidence>
<feature type="region of interest" description="Disordered" evidence="3">
    <location>
        <begin position="126"/>
        <end position="373"/>
    </location>
</feature>
<evidence type="ECO:0000313" key="6">
    <source>
        <dbReference type="EMBL" id="KAG6763369.1"/>
    </source>
</evidence>
<keyword evidence="7" id="KW-1185">Reference proteome</keyword>
<evidence type="ECO:0000256" key="3">
    <source>
        <dbReference type="SAM" id="MobiDB-lite"/>
    </source>
</evidence>
<dbReference type="CDD" id="cd06464">
    <property type="entry name" value="ACD_sHsps-like"/>
    <property type="match status" value="1"/>
</dbReference>
<feature type="compositionally biased region" description="Basic and acidic residues" evidence="3">
    <location>
        <begin position="211"/>
        <end position="333"/>
    </location>
</feature>
<dbReference type="Pfam" id="PF00011">
    <property type="entry name" value="HSP20"/>
    <property type="match status" value="1"/>
</dbReference>
<feature type="domain" description="SHSP" evidence="5">
    <location>
        <begin position="30"/>
        <end position="135"/>
    </location>
</feature>
<evidence type="ECO:0000256" key="2">
    <source>
        <dbReference type="RuleBase" id="RU003616"/>
    </source>
</evidence>
<dbReference type="AlphaFoldDB" id="A0A8X8CRW5"/>
<organism evidence="6 7">
    <name type="scientific">Populus tomentosa</name>
    <name type="common">Chinese white poplar</name>
    <dbReference type="NCBI Taxonomy" id="118781"/>
    <lineage>
        <taxon>Eukaryota</taxon>
        <taxon>Viridiplantae</taxon>
        <taxon>Streptophyta</taxon>
        <taxon>Embryophyta</taxon>
        <taxon>Tracheophyta</taxon>
        <taxon>Spermatophyta</taxon>
        <taxon>Magnoliopsida</taxon>
        <taxon>eudicotyledons</taxon>
        <taxon>Gunneridae</taxon>
        <taxon>Pentapetalae</taxon>
        <taxon>rosids</taxon>
        <taxon>fabids</taxon>
        <taxon>Malpighiales</taxon>
        <taxon>Salicaceae</taxon>
        <taxon>Saliceae</taxon>
        <taxon>Populus</taxon>
    </lineage>
</organism>
<dbReference type="PROSITE" id="PS01031">
    <property type="entry name" value="SHSP"/>
    <property type="match status" value="1"/>
</dbReference>
<feature type="transmembrane region" description="Helical" evidence="4">
    <location>
        <begin position="377"/>
        <end position="399"/>
    </location>
</feature>
<comment type="similarity">
    <text evidence="1 2">Belongs to the small heat shock protein (HSP20) family.</text>
</comment>
<name>A0A8X8CRW5_POPTO</name>
<dbReference type="InterPro" id="IPR002068">
    <property type="entry name" value="A-crystallin/Hsp20_dom"/>
</dbReference>
<feature type="compositionally biased region" description="Basic and acidic residues" evidence="3">
    <location>
        <begin position="148"/>
        <end position="157"/>
    </location>
</feature>
<comment type="caution">
    <text evidence="6">The sequence shown here is derived from an EMBL/GenBank/DDBJ whole genome shotgun (WGS) entry which is preliminary data.</text>
</comment>
<proteinExistence type="inferred from homology"/>
<protein>
    <recommendedName>
        <fullName evidence="5">SHSP domain-containing protein</fullName>
    </recommendedName>
</protein>
<feature type="region of interest" description="Disordered" evidence="3">
    <location>
        <begin position="1"/>
        <end position="31"/>
    </location>
</feature>
<keyword evidence="4" id="KW-0472">Membrane</keyword>
<feature type="compositionally biased region" description="Basic and acidic residues" evidence="3">
    <location>
        <begin position="344"/>
        <end position="373"/>
    </location>
</feature>
<sequence length="405" mass="44731">MMNPRGGYTGFRPRGYNPPRRVPLRSTSQNIPANFQPNTEWKEEDAALVLLVYLPGFLKEQIVVSADELQSNIRVYGERILANNMRSRFNTAHTVPKNCDLSQMKLEFDGGILTIRIPKNIPAVKSTDTGELEATASQEYPGLQDSTGKPKPEKNGEETPSGRTSTTSAKETEGKDVKAPSPQKAASEEVSQKGQDEAPQKADLLVNTTKQIEEKSAGLDGEKAHQIVTEKKEKNEAHVKPPEEEKPEKVAEKPSKEEEKGEEPKIAEKVVEKPSVKGEEKDEKGEEPKIAEKVVEKPLVKDEESEEPKTAEKVVEKPLVKEEEKESVVLKKEEEEENATAAGGDKEKSNKDISKDAENARASANKDEDMKNDENQLVVNIFVAVSIIMAVGAHFYSIFSSSGKI</sequence>
<keyword evidence="4" id="KW-0812">Transmembrane</keyword>
<dbReference type="EMBL" id="JAAWWB010000016">
    <property type="protein sequence ID" value="KAG6763369.1"/>
    <property type="molecule type" value="Genomic_DNA"/>
</dbReference>
<keyword evidence="4" id="KW-1133">Transmembrane helix</keyword>
<evidence type="ECO:0000256" key="4">
    <source>
        <dbReference type="SAM" id="Phobius"/>
    </source>
</evidence>
<reference evidence="6" key="1">
    <citation type="journal article" date="2020" name="bioRxiv">
        <title>Hybrid origin of Populus tomentosa Carr. identified through genome sequencing and phylogenomic analysis.</title>
        <authorList>
            <person name="An X."/>
            <person name="Gao K."/>
            <person name="Chen Z."/>
            <person name="Li J."/>
            <person name="Yang X."/>
            <person name="Yang X."/>
            <person name="Zhou J."/>
            <person name="Guo T."/>
            <person name="Zhao T."/>
            <person name="Huang S."/>
            <person name="Miao D."/>
            <person name="Khan W.U."/>
            <person name="Rao P."/>
            <person name="Ye M."/>
            <person name="Lei B."/>
            <person name="Liao W."/>
            <person name="Wang J."/>
            <person name="Ji L."/>
            <person name="Li Y."/>
            <person name="Guo B."/>
            <person name="Mustafa N.S."/>
            <person name="Li S."/>
            <person name="Yun Q."/>
            <person name="Keller S.R."/>
            <person name="Mao J."/>
            <person name="Zhang R."/>
            <person name="Strauss S.H."/>
        </authorList>
    </citation>
    <scope>NUCLEOTIDE SEQUENCE</scope>
    <source>
        <strain evidence="6">GM15</strain>
        <tissue evidence="6">Leaf</tissue>
    </source>
</reference>
<dbReference type="Proteomes" id="UP000886885">
    <property type="component" value="Chromosome 8D"/>
</dbReference>
<dbReference type="OrthoDB" id="1431247at2759"/>
<gene>
    <name evidence="6" type="ORF">POTOM_030783</name>
</gene>